<feature type="region of interest" description="Disordered" evidence="1">
    <location>
        <begin position="28"/>
        <end position="89"/>
    </location>
</feature>
<evidence type="ECO:0000256" key="1">
    <source>
        <dbReference type="SAM" id="MobiDB-lite"/>
    </source>
</evidence>
<name>A0A919JVD2_9ACTN</name>
<feature type="compositionally biased region" description="Polar residues" evidence="1">
    <location>
        <begin position="28"/>
        <end position="49"/>
    </location>
</feature>
<sequence length="123" mass="12794">MLCQVLQVATIPTARVKVVDFRIAGCSSSTRSAASEQLSKISTGETAPPNSTPRAKAAPAERPAAQLGETCAERDRMTPPAAKRPGSGALEHFADQLRVGVDVGLALEHHCGHRLVAAGGFAH</sequence>
<evidence type="ECO:0000313" key="2">
    <source>
        <dbReference type="EMBL" id="GIE95896.1"/>
    </source>
</evidence>
<dbReference type="Proteomes" id="UP000636960">
    <property type="component" value="Unassembled WGS sequence"/>
</dbReference>
<protein>
    <submittedName>
        <fullName evidence="2">Uncharacterized protein</fullName>
    </submittedName>
</protein>
<comment type="caution">
    <text evidence="2">The sequence shown here is derived from an EMBL/GenBank/DDBJ whole genome shotgun (WGS) entry which is preliminary data.</text>
</comment>
<accession>A0A919JVD2</accession>
<dbReference type="EMBL" id="BOMV01000038">
    <property type="protein sequence ID" value="GIE95896.1"/>
    <property type="molecule type" value="Genomic_DNA"/>
</dbReference>
<organism evidence="2 3">
    <name type="scientific">Paractinoplanes rishiriensis</name>
    <dbReference type="NCBI Taxonomy" id="1050105"/>
    <lineage>
        <taxon>Bacteria</taxon>
        <taxon>Bacillati</taxon>
        <taxon>Actinomycetota</taxon>
        <taxon>Actinomycetes</taxon>
        <taxon>Micromonosporales</taxon>
        <taxon>Micromonosporaceae</taxon>
        <taxon>Paractinoplanes</taxon>
    </lineage>
</organism>
<dbReference type="AlphaFoldDB" id="A0A919JVD2"/>
<evidence type="ECO:0000313" key="3">
    <source>
        <dbReference type="Proteomes" id="UP000636960"/>
    </source>
</evidence>
<keyword evidence="3" id="KW-1185">Reference proteome</keyword>
<gene>
    <name evidence="2" type="ORF">Ari01nite_33610</name>
</gene>
<proteinExistence type="predicted"/>
<reference evidence="2" key="1">
    <citation type="submission" date="2021-01" db="EMBL/GenBank/DDBJ databases">
        <title>Whole genome shotgun sequence of Actinoplanes rishiriensis NBRC 108556.</title>
        <authorList>
            <person name="Komaki H."/>
            <person name="Tamura T."/>
        </authorList>
    </citation>
    <scope>NUCLEOTIDE SEQUENCE</scope>
    <source>
        <strain evidence="2">NBRC 108556</strain>
    </source>
</reference>
<feature type="compositionally biased region" description="Low complexity" evidence="1">
    <location>
        <begin position="53"/>
        <end position="65"/>
    </location>
</feature>